<dbReference type="EMBL" id="NXLR01000002">
    <property type="protein sequence ID" value="RDU60822.1"/>
    <property type="molecule type" value="Genomic_DNA"/>
</dbReference>
<sequence>MCMAFSLSYGFEKVITNKDDFEITLSSPKNFTSGHNSFEVSIKKDHALIKAEGLKVSFIMPEMPGMPKMTENAQLEAKDTKFLGQVSLPHGGTWQIRISFMYQGGEQRARSSIDF</sequence>
<dbReference type="OrthoDB" id="5339750at2"/>
<proteinExistence type="predicted"/>
<comment type="caution">
    <text evidence="2">The sequence shown here is derived from an EMBL/GenBank/DDBJ whole genome shotgun (WGS) entry which is preliminary data.</text>
</comment>
<name>A0A3D8I6P7_9HELI</name>
<dbReference type="Pfam" id="PF13115">
    <property type="entry name" value="YtkA"/>
    <property type="match status" value="1"/>
</dbReference>
<organism evidence="2 3">
    <name type="scientific">Helicobacter marmotae</name>
    <dbReference type="NCBI Taxonomy" id="152490"/>
    <lineage>
        <taxon>Bacteria</taxon>
        <taxon>Pseudomonadati</taxon>
        <taxon>Campylobacterota</taxon>
        <taxon>Epsilonproteobacteria</taxon>
        <taxon>Campylobacterales</taxon>
        <taxon>Helicobacteraceae</taxon>
        <taxon>Helicobacter</taxon>
    </lineage>
</organism>
<evidence type="ECO:0000313" key="3">
    <source>
        <dbReference type="Proteomes" id="UP000256599"/>
    </source>
</evidence>
<feature type="domain" description="YtkA-like" evidence="1">
    <location>
        <begin position="17"/>
        <end position="98"/>
    </location>
</feature>
<dbReference type="InterPro" id="IPR032693">
    <property type="entry name" value="YtkA-like_dom"/>
</dbReference>
<keyword evidence="3" id="KW-1185">Reference proteome</keyword>
<evidence type="ECO:0000259" key="1">
    <source>
        <dbReference type="Pfam" id="PF13115"/>
    </source>
</evidence>
<reference evidence="2 3" key="1">
    <citation type="submission" date="2018-04" db="EMBL/GenBank/DDBJ databases">
        <title>Novel Campyloabacter and Helicobacter Species and Strains.</title>
        <authorList>
            <person name="Mannion A.J."/>
            <person name="Shen Z."/>
            <person name="Fox J.G."/>
        </authorList>
    </citation>
    <scope>NUCLEOTIDE SEQUENCE [LARGE SCALE GENOMIC DNA]</scope>
    <source>
        <strain evidence="2 3">MIT 98-6070</strain>
    </source>
</reference>
<protein>
    <submittedName>
        <fullName evidence="2">Copper resistance protein</fullName>
    </submittedName>
</protein>
<dbReference type="AlphaFoldDB" id="A0A3D8I6P7"/>
<gene>
    <name evidence="2" type="ORF">CQA63_01775</name>
</gene>
<dbReference type="Proteomes" id="UP000256599">
    <property type="component" value="Unassembled WGS sequence"/>
</dbReference>
<evidence type="ECO:0000313" key="2">
    <source>
        <dbReference type="EMBL" id="RDU60822.1"/>
    </source>
</evidence>
<accession>A0A3D8I6P7</accession>